<organism evidence="8 9">
    <name type="scientific">Victivallis vadensis</name>
    <dbReference type="NCBI Taxonomy" id="172901"/>
    <lineage>
        <taxon>Bacteria</taxon>
        <taxon>Pseudomonadati</taxon>
        <taxon>Lentisphaerota</taxon>
        <taxon>Lentisphaeria</taxon>
        <taxon>Victivallales</taxon>
        <taxon>Victivallaceae</taxon>
        <taxon>Victivallis</taxon>
    </lineage>
</organism>
<sequence>MKTLNNICNRLKKNNFLNAIFVLSSGSIWAQGIVFLCSLIITRLYLPADIGFFTFILSIINIFSGVINGRYEISIVSASRRGEIKGLIQLSFLIAVIGSICVTLGFYLYLLLWGKDRSLLALIWVCFFLLLISGVVNILNAYNNRAEEYRIMARVYVIRSVLQNVIIIGCGIFHWGIWGLLLGQFCGQLAGLKKQSSSLLKSGIKIFTPDRRAIQYAFWKHSRQLTYSAPATLINALAYSAISICIGNTYGMTMLGLYGISLRVLGLPLAVFSSNIARVHYRDAVKEIAAVQNYFHCTVKTLMLALAGVVPFTIVLMVCSPMLFAIIFGEEWREAGIYVRILAPMFGIRFLVGTVGYGFILASRQLFELFFQILLFGALIGGSLLVRPCNWNISVFLFYISVVYSGIYLLELLTILFMSKRRYLKK</sequence>
<feature type="transmembrane region" description="Helical" evidence="7">
    <location>
        <begin position="50"/>
        <end position="69"/>
    </location>
</feature>
<proteinExistence type="inferred from homology"/>
<dbReference type="Proteomes" id="UP000245959">
    <property type="component" value="Unassembled WGS sequence"/>
</dbReference>
<accession>A0A2U1AJQ3</accession>
<dbReference type="Pfam" id="PF13440">
    <property type="entry name" value="Polysacc_synt_3"/>
    <property type="match status" value="1"/>
</dbReference>
<comment type="caution">
    <text evidence="8">The sequence shown here is derived from an EMBL/GenBank/DDBJ whole genome shotgun (WGS) entry which is preliminary data.</text>
</comment>
<comment type="subcellular location">
    <subcellularLocation>
        <location evidence="1">Cell membrane</location>
        <topology evidence="1">Multi-pass membrane protein</topology>
    </subcellularLocation>
</comment>
<feature type="transmembrane region" description="Helical" evidence="7">
    <location>
        <begin position="302"/>
        <end position="329"/>
    </location>
</feature>
<dbReference type="PANTHER" id="PTHR30250:SF10">
    <property type="entry name" value="LIPOPOLYSACCHARIDE BIOSYNTHESIS PROTEIN WZXC"/>
    <property type="match status" value="1"/>
</dbReference>
<feature type="transmembrane region" description="Helical" evidence="7">
    <location>
        <begin position="90"/>
        <end position="113"/>
    </location>
</feature>
<reference evidence="8 9" key="1">
    <citation type="submission" date="2018-04" db="EMBL/GenBank/DDBJ databases">
        <title>Genomic Encyclopedia of Type Strains, Phase IV (KMG-IV): sequencing the most valuable type-strain genomes for metagenomic binning, comparative biology and taxonomic classification.</title>
        <authorList>
            <person name="Goeker M."/>
        </authorList>
    </citation>
    <scope>NUCLEOTIDE SEQUENCE [LARGE SCALE GENOMIC DNA]</scope>
    <source>
        <strain evidence="8 9">DSM 14823</strain>
    </source>
</reference>
<keyword evidence="3" id="KW-1003">Cell membrane</keyword>
<dbReference type="InterPro" id="IPR050833">
    <property type="entry name" value="Poly_Biosynth_Transport"/>
</dbReference>
<feature type="transmembrane region" description="Helical" evidence="7">
    <location>
        <begin position="341"/>
        <end position="362"/>
    </location>
</feature>
<name>A0A2U1AJQ3_9BACT</name>
<evidence type="ECO:0000256" key="1">
    <source>
        <dbReference type="ARBA" id="ARBA00004651"/>
    </source>
</evidence>
<keyword evidence="6 7" id="KW-0472">Membrane</keyword>
<dbReference type="GeneID" id="78296739"/>
<dbReference type="PANTHER" id="PTHR30250">
    <property type="entry name" value="PST FAMILY PREDICTED COLANIC ACID TRANSPORTER"/>
    <property type="match status" value="1"/>
</dbReference>
<feature type="transmembrane region" description="Helical" evidence="7">
    <location>
        <begin position="393"/>
        <end position="418"/>
    </location>
</feature>
<feature type="transmembrane region" description="Helical" evidence="7">
    <location>
        <begin position="119"/>
        <end position="140"/>
    </location>
</feature>
<evidence type="ECO:0000256" key="3">
    <source>
        <dbReference type="ARBA" id="ARBA00022475"/>
    </source>
</evidence>
<evidence type="ECO:0000256" key="5">
    <source>
        <dbReference type="ARBA" id="ARBA00022989"/>
    </source>
</evidence>
<dbReference type="OrthoDB" id="109075at2"/>
<dbReference type="GO" id="GO:0005886">
    <property type="term" value="C:plasma membrane"/>
    <property type="evidence" value="ECO:0007669"/>
    <property type="project" value="UniProtKB-SubCell"/>
</dbReference>
<feature type="transmembrane region" description="Helical" evidence="7">
    <location>
        <begin position="161"/>
        <end position="181"/>
    </location>
</feature>
<evidence type="ECO:0000256" key="4">
    <source>
        <dbReference type="ARBA" id="ARBA00022692"/>
    </source>
</evidence>
<keyword evidence="4 7" id="KW-0812">Transmembrane</keyword>
<gene>
    <name evidence="8" type="ORF">C8D82_13421</name>
</gene>
<evidence type="ECO:0000256" key="6">
    <source>
        <dbReference type="ARBA" id="ARBA00023136"/>
    </source>
</evidence>
<feature type="transmembrane region" description="Helical" evidence="7">
    <location>
        <begin position="20"/>
        <end position="44"/>
    </location>
</feature>
<evidence type="ECO:0000313" key="9">
    <source>
        <dbReference type="Proteomes" id="UP000245959"/>
    </source>
</evidence>
<dbReference type="RefSeq" id="WP_116885466.1">
    <property type="nucleotide sequence ID" value="NZ_CABMMC010000001.1"/>
</dbReference>
<dbReference type="AlphaFoldDB" id="A0A2U1AJQ3"/>
<evidence type="ECO:0000256" key="7">
    <source>
        <dbReference type="SAM" id="Phobius"/>
    </source>
</evidence>
<keyword evidence="9" id="KW-1185">Reference proteome</keyword>
<feature type="transmembrane region" description="Helical" evidence="7">
    <location>
        <begin position="369"/>
        <end position="387"/>
    </location>
</feature>
<comment type="similarity">
    <text evidence="2">Belongs to the polysaccharide synthase family.</text>
</comment>
<evidence type="ECO:0000256" key="2">
    <source>
        <dbReference type="ARBA" id="ARBA00007430"/>
    </source>
</evidence>
<dbReference type="EMBL" id="QEKH01000034">
    <property type="protein sequence ID" value="PVY36615.1"/>
    <property type="molecule type" value="Genomic_DNA"/>
</dbReference>
<evidence type="ECO:0000313" key="8">
    <source>
        <dbReference type="EMBL" id="PVY36615.1"/>
    </source>
</evidence>
<keyword evidence="5 7" id="KW-1133">Transmembrane helix</keyword>
<protein>
    <submittedName>
        <fullName evidence="8">O-antigen/teichoic acid export membrane protein</fullName>
    </submittedName>
</protein>